<feature type="region of interest" description="Disordered" evidence="1">
    <location>
        <begin position="45"/>
        <end position="70"/>
    </location>
</feature>
<organism evidence="2 3">
    <name type="scientific">Brassica napus</name>
    <name type="common">Rape</name>
    <dbReference type="NCBI Taxonomy" id="3708"/>
    <lineage>
        <taxon>Eukaryota</taxon>
        <taxon>Viridiplantae</taxon>
        <taxon>Streptophyta</taxon>
        <taxon>Embryophyta</taxon>
        <taxon>Tracheophyta</taxon>
        <taxon>Spermatophyta</taxon>
        <taxon>Magnoliopsida</taxon>
        <taxon>eudicotyledons</taxon>
        <taxon>Gunneridae</taxon>
        <taxon>Pentapetalae</taxon>
        <taxon>rosids</taxon>
        <taxon>malvids</taxon>
        <taxon>Brassicales</taxon>
        <taxon>Brassicaceae</taxon>
        <taxon>Brassiceae</taxon>
        <taxon>Brassica</taxon>
    </lineage>
</organism>
<evidence type="ECO:0000313" key="2">
    <source>
        <dbReference type="EMBL" id="KAH0906524.1"/>
    </source>
</evidence>
<protein>
    <submittedName>
        <fullName evidence="2">Uncharacterized protein</fullName>
    </submittedName>
</protein>
<keyword evidence="3" id="KW-1185">Reference proteome</keyword>
<reference evidence="2 3" key="1">
    <citation type="submission" date="2021-05" db="EMBL/GenBank/DDBJ databases">
        <title>Genome Assembly of Synthetic Allotetraploid Brassica napus Reveals Homoeologous Exchanges between Subgenomes.</title>
        <authorList>
            <person name="Davis J.T."/>
        </authorList>
    </citation>
    <scope>NUCLEOTIDE SEQUENCE [LARGE SCALE GENOMIC DNA]</scope>
    <source>
        <strain evidence="3">cv. Da-Ae</strain>
        <tissue evidence="2">Seedling</tissue>
    </source>
</reference>
<dbReference type="EMBL" id="JAGKQM010000010">
    <property type="protein sequence ID" value="KAH0906524.1"/>
    <property type="molecule type" value="Genomic_DNA"/>
</dbReference>
<sequence>MLRLDGEASEVDEPGESLGKWVKRTFVEREEDEFEIGEPCEEKRCGSREVNRGEKQRKEKEQNTNWKNRE</sequence>
<dbReference type="Proteomes" id="UP000824890">
    <property type="component" value="Unassembled WGS sequence"/>
</dbReference>
<proteinExistence type="predicted"/>
<comment type="caution">
    <text evidence="2">The sequence shown here is derived from an EMBL/GenBank/DDBJ whole genome shotgun (WGS) entry which is preliminary data.</text>
</comment>
<accession>A0ABQ8BP33</accession>
<gene>
    <name evidence="2" type="ORF">HID58_038351</name>
</gene>
<name>A0ABQ8BP33_BRANA</name>
<evidence type="ECO:0000256" key="1">
    <source>
        <dbReference type="SAM" id="MobiDB-lite"/>
    </source>
</evidence>
<evidence type="ECO:0000313" key="3">
    <source>
        <dbReference type="Proteomes" id="UP000824890"/>
    </source>
</evidence>